<reference evidence="3" key="1">
    <citation type="journal article" date="2021" name="Science">
        <title>Hunting the eagle killer: A cyanobacterial neurotoxin causes vacuolar myelinopathy.</title>
        <authorList>
            <person name="Breinlinger S."/>
            <person name="Phillips T.J."/>
            <person name="Haram B.N."/>
            <person name="Mares J."/>
            <person name="Martinez Yerena J.A."/>
            <person name="Hrouzek P."/>
            <person name="Sobotka R."/>
            <person name="Henderson W.M."/>
            <person name="Schmieder P."/>
            <person name="Williams S.M."/>
            <person name="Lauderdale J.D."/>
            <person name="Wilde H.D."/>
            <person name="Gerrin W."/>
            <person name="Kust A."/>
            <person name="Washington J.W."/>
            <person name="Wagner C."/>
            <person name="Geier B."/>
            <person name="Liebeke M."/>
            <person name="Enke H."/>
            <person name="Niedermeyer T.H.J."/>
            <person name="Wilde S.B."/>
        </authorList>
    </citation>
    <scope>NUCLEOTIDE SEQUENCE [LARGE SCALE GENOMIC DNA]</scope>
    <source>
        <strain evidence="3">Thurmond2011</strain>
    </source>
</reference>
<keyword evidence="1" id="KW-0472">Membrane</keyword>
<evidence type="ECO:0000313" key="2">
    <source>
        <dbReference type="EMBL" id="MDR9898604.1"/>
    </source>
</evidence>
<sequence>MHNSQLFLIASYLLITCYFFSTWLRFSLRHPSSQPEDIFLSFVMFVVTTIFWPLLLPVSLIDIFKTRKFALSNVVPVLVAVSAFSLALYIR</sequence>
<name>A0AAP5ICF8_9CYAN</name>
<organism evidence="2 3">
    <name type="scientific">Aetokthonos hydrillicola Thurmond2011</name>
    <dbReference type="NCBI Taxonomy" id="2712845"/>
    <lineage>
        <taxon>Bacteria</taxon>
        <taxon>Bacillati</taxon>
        <taxon>Cyanobacteriota</taxon>
        <taxon>Cyanophyceae</taxon>
        <taxon>Nostocales</taxon>
        <taxon>Hapalosiphonaceae</taxon>
        <taxon>Aetokthonos</taxon>
    </lineage>
</organism>
<evidence type="ECO:0000256" key="1">
    <source>
        <dbReference type="SAM" id="Phobius"/>
    </source>
</evidence>
<feature type="transmembrane region" description="Helical" evidence="1">
    <location>
        <begin position="70"/>
        <end position="90"/>
    </location>
</feature>
<keyword evidence="1" id="KW-1133">Transmembrane helix</keyword>
<feature type="transmembrane region" description="Helical" evidence="1">
    <location>
        <begin position="6"/>
        <end position="26"/>
    </location>
</feature>
<gene>
    <name evidence="2" type="ORF">G7B40_029195</name>
</gene>
<protein>
    <submittedName>
        <fullName evidence="2">Uncharacterized protein</fullName>
    </submittedName>
</protein>
<dbReference type="Proteomes" id="UP000667802">
    <property type="component" value="Unassembled WGS sequence"/>
</dbReference>
<accession>A0AAP5ICF8</accession>
<keyword evidence="3" id="KW-1185">Reference proteome</keyword>
<dbReference type="AlphaFoldDB" id="A0AAP5ICF8"/>
<feature type="transmembrane region" description="Helical" evidence="1">
    <location>
        <begin position="38"/>
        <end position="58"/>
    </location>
</feature>
<keyword evidence="1" id="KW-0812">Transmembrane</keyword>
<proteinExistence type="predicted"/>
<evidence type="ECO:0000313" key="3">
    <source>
        <dbReference type="Proteomes" id="UP000667802"/>
    </source>
</evidence>
<dbReference type="EMBL" id="JAALHA020000019">
    <property type="protein sequence ID" value="MDR9898604.1"/>
    <property type="molecule type" value="Genomic_DNA"/>
</dbReference>
<comment type="caution">
    <text evidence="2">The sequence shown here is derived from an EMBL/GenBank/DDBJ whole genome shotgun (WGS) entry which is preliminary data.</text>
</comment>